<comment type="caution">
    <text evidence="2">The sequence shown here is derived from an EMBL/GenBank/DDBJ whole genome shotgun (WGS) entry which is preliminary data.</text>
</comment>
<accession>A0ABP6UXD7</accession>
<proteinExistence type="predicted"/>
<dbReference type="EMBL" id="BAABBB010000007">
    <property type="protein sequence ID" value="GAA3524647.1"/>
    <property type="molecule type" value="Genomic_DNA"/>
</dbReference>
<evidence type="ECO:0000256" key="1">
    <source>
        <dbReference type="SAM" id="MobiDB-lite"/>
    </source>
</evidence>
<keyword evidence="3" id="KW-1185">Reference proteome</keyword>
<evidence type="ECO:0000313" key="3">
    <source>
        <dbReference type="Proteomes" id="UP001500301"/>
    </source>
</evidence>
<name>A0ABP6UXD7_9ACTN</name>
<gene>
    <name evidence="2" type="ORF">GCM10022263_11450</name>
</gene>
<feature type="region of interest" description="Disordered" evidence="1">
    <location>
        <begin position="31"/>
        <end position="137"/>
    </location>
</feature>
<feature type="compositionally biased region" description="Basic and acidic residues" evidence="1">
    <location>
        <begin position="86"/>
        <end position="102"/>
    </location>
</feature>
<feature type="compositionally biased region" description="Low complexity" evidence="1">
    <location>
        <begin position="33"/>
        <end position="62"/>
    </location>
</feature>
<dbReference type="RefSeq" id="WP_218233795.1">
    <property type="nucleotide sequence ID" value="NZ_BAABBB010000007.1"/>
</dbReference>
<sequence>MPTLRARPRWLAVAIAVLLAAGALVWTLHRGGDPAAADRPAPTSASGTSPGAASEPAPGAGTDISSPGPTSGAPGEATEDGTGEPDGGRDAESLRGDRRRNGPEGPGGPDRSGVGVPCWGGTGRGPASPVAGDATTTEVRDQVAANLQLLRELSPPPAVQPAVEGLRSYYRRVGEVVAKETGDGRLRPEDRSRIEKLTEDVYADFAPPVVAFLSHRC</sequence>
<reference evidence="3" key="1">
    <citation type="journal article" date="2019" name="Int. J. Syst. Evol. Microbiol.">
        <title>The Global Catalogue of Microorganisms (GCM) 10K type strain sequencing project: providing services to taxonomists for standard genome sequencing and annotation.</title>
        <authorList>
            <consortium name="The Broad Institute Genomics Platform"/>
            <consortium name="The Broad Institute Genome Sequencing Center for Infectious Disease"/>
            <person name="Wu L."/>
            <person name="Ma J."/>
        </authorList>
    </citation>
    <scope>NUCLEOTIDE SEQUENCE [LARGE SCALE GENOMIC DNA]</scope>
    <source>
        <strain evidence="3">JCM 17460</strain>
    </source>
</reference>
<protein>
    <submittedName>
        <fullName evidence="2">Uncharacterized protein</fullName>
    </submittedName>
</protein>
<evidence type="ECO:0000313" key="2">
    <source>
        <dbReference type="EMBL" id="GAA3524647.1"/>
    </source>
</evidence>
<dbReference type="Proteomes" id="UP001500301">
    <property type="component" value="Unassembled WGS sequence"/>
</dbReference>
<organism evidence="2 3">
    <name type="scientific">Nocardioides daeguensis</name>
    <dbReference type="NCBI Taxonomy" id="908359"/>
    <lineage>
        <taxon>Bacteria</taxon>
        <taxon>Bacillati</taxon>
        <taxon>Actinomycetota</taxon>
        <taxon>Actinomycetes</taxon>
        <taxon>Propionibacteriales</taxon>
        <taxon>Nocardioidaceae</taxon>
        <taxon>Nocardioides</taxon>
    </lineage>
</organism>